<dbReference type="EMBL" id="JBJVNI010000023">
    <property type="protein sequence ID" value="MFM9613921.1"/>
    <property type="molecule type" value="Genomic_DNA"/>
</dbReference>
<evidence type="ECO:0000313" key="1">
    <source>
        <dbReference type="EMBL" id="MFM9613921.1"/>
    </source>
</evidence>
<dbReference type="RefSeq" id="WP_409122794.1">
    <property type="nucleotide sequence ID" value="NZ_JBJVNI010000023.1"/>
</dbReference>
<protein>
    <submittedName>
        <fullName evidence="1">Uncharacterized protein</fullName>
    </submittedName>
</protein>
<name>A0ABW9I249_9ACTN</name>
<keyword evidence="2" id="KW-1185">Reference proteome</keyword>
<sequence>MPYVPQDLLDRITSLEREVRQLRGRAQIRPALNTITHGTVTIGEGGQLFVREPGGNVVFGVGQTPQGDWAIALSREDGTAALSVGGNADATSRQMIRMWSRDTTAPDRVIVMDDAYSGRFLGRPSMPIPMQSTAGQSTANTALTAAWTGASRLMNPVLYASFETFTPAGVTANVQFEDSDGVIDSWVASASDGWTLHEITKPVRQGFMNHVNYRLRHNVRSGSGTIRTNCLGVYTRNTFNASEAP</sequence>
<accession>A0ABW9I249</accession>
<gene>
    <name evidence="1" type="ORF">ACKI18_35200</name>
</gene>
<reference evidence="1 2" key="1">
    <citation type="submission" date="2024-12" db="EMBL/GenBank/DDBJ databases">
        <title>Forecasting of Potato common scab and diversities of Pathogenic streptomyces spp. in china.</title>
        <authorList>
            <person name="Handique U."/>
            <person name="Wu J."/>
        </authorList>
    </citation>
    <scope>NUCLEOTIDE SEQUENCE [LARGE SCALE GENOMIC DNA]</scope>
    <source>
        <strain evidence="1 2">ZRIMU1530</strain>
    </source>
</reference>
<dbReference type="Proteomes" id="UP001631957">
    <property type="component" value="Unassembled WGS sequence"/>
</dbReference>
<organism evidence="1 2">
    <name type="scientific">Streptomyces niveiscabiei</name>
    <dbReference type="NCBI Taxonomy" id="164115"/>
    <lineage>
        <taxon>Bacteria</taxon>
        <taxon>Bacillati</taxon>
        <taxon>Actinomycetota</taxon>
        <taxon>Actinomycetes</taxon>
        <taxon>Kitasatosporales</taxon>
        <taxon>Streptomycetaceae</taxon>
        <taxon>Streptomyces</taxon>
    </lineage>
</organism>
<evidence type="ECO:0000313" key="2">
    <source>
        <dbReference type="Proteomes" id="UP001631957"/>
    </source>
</evidence>
<proteinExistence type="predicted"/>
<comment type="caution">
    <text evidence="1">The sequence shown here is derived from an EMBL/GenBank/DDBJ whole genome shotgun (WGS) entry which is preliminary data.</text>
</comment>